<evidence type="ECO:0000313" key="5">
    <source>
        <dbReference type="Proteomes" id="UP001267426"/>
    </source>
</evidence>
<dbReference type="Gene3D" id="2.70.70.10">
    <property type="entry name" value="Glucose Permease (Domain IIA)"/>
    <property type="match status" value="1"/>
</dbReference>
<dbReference type="CDD" id="cd12797">
    <property type="entry name" value="M23_peptidase"/>
    <property type="match status" value="1"/>
</dbReference>
<dbReference type="SUPFAM" id="SSF51261">
    <property type="entry name" value="Duplicated hybrid motif"/>
    <property type="match status" value="1"/>
</dbReference>
<name>A0ABU3BQB7_9BACT</name>
<dbReference type="Proteomes" id="UP001267426">
    <property type="component" value="Unassembled WGS sequence"/>
</dbReference>
<dbReference type="PANTHER" id="PTHR21666:SF268">
    <property type="entry name" value="PEPTIDASE M23 DOMAIN-CONTAINING PROTEIN"/>
    <property type="match status" value="1"/>
</dbReference>
<dbReference type="RefSeq" id="WP_311662829.1">
    <property type="nucleotide sequence ID" value="NZ_JAVRHT010000013.1"/>
</dbReference>
<feature type="region of interest" description="Disordered" evidence="1">
    <location>
        <begin position="27"/>
        <end position="65"/>
    </location>
</feature>
<dbReference type="GO" id="GO:0016787">
    <property type="term" value="F:hydrolase activity"/>
    <property type="evidence" value="ECO:0007669"/>
    <property type="project" value="UniProtKB-KW"/>
</dbReference>
<feature type="domain" description="M23ase beta-sheet core" evidence="3">
    <location>
        <begin position="95"/>
        <end position="191"/>
    </location>
</feature>
<dbReference type="PANTHER" id="PTHR21666">
    <property type="entry name" value="PEPTIDASE-RELATED"/>
    <property type="match status" value="1"/>
</dbReference>
<dbReference type="Pfam" id="PF01551">
    <property type="entry name" value="Peptidase_M23"/>
    <property type="match status" value="1"/>
</dbReference>
<dbReference type="InterPro" id="IPR016047">
    <property type="entry name" value="M23ase_b-sheet_dom"/>
</dbReference>
<sequence>MLKSVLASPALLALAAALALSGCAGTSASGPNGWAAGPTARPEGRPDRRPPARRPSARPAPRSAAVPSGLVIPVVGVRAGDLRDSFAAGRSGGRTHNAIDIAAPTGTLIVAPTDGVVSRKHWNRLGGRTLYLRSADGRFDFYLAHLDAYADGVEVGTRVARGEPLGTVGSTGNARGPHLHLQVLDRSGAGRGTPLNPYDLLRGADVAAGR</sequence>
<keyword evidence="2" id="KW-0732">Signal</keyword>
<dbReference type="InterPro" id="IPR050570">
    <property type="entry name" value="Cell_wall_metabolism_enzyme"/>
</dbReference>
<feature type="signal peptide" evidence="2">
    <location>
        <begin position="1"/>
        <end position="24"/>
    </location>
</feature>
<dbReference type="EC" id="3.4.-.-" evidence="4"/>
<evidence type="ECO:0000259" key="3">
    <source>
        <dbReference type="Pfam" id="PF01551"/>
    </source>
</evidence>
<dbReference type="InterPro" id="IPR011055">
    <property type="entry name" value="Dup_hybrid_motif"/>
</dbReference>
<proteinExistence type="predicted"/>
<evidence type="ECO:0000256" key="2">
    <source>
        <dbReference type="SAM" id="SignalP"/>
    </source>
</evidence>
<organism evidence="4 5">
    <name type="scientific">Rubrivirga litoralis</name>
    <dbReference type="NCBI Taxonomy" id="3075598"/>
    <lineage>
        <taxon>Bacteria</taxon>
        <taxon>Pseudomonadati</taxon>
        <taxon>Rhodothermota</taxon>
        <taxon>Rhodothermia</taxon>
        <taxon>Rhodothermales</taxon>
        <taxon>Rubricoccaceae</taxon>
        <taxon>Rubrivirga</taxon>
    </lineage>
</organism>
<dbReference type="EMBL" id="JAVRHT010000013">
    <property type="protein sequence ID" value="MDT0631486.1"/>
    <property type="molecule type" value="Genomic_DNA"/>
</dbReference>
<comment type="caution">
    <text evidence="4">The sequence shown here is derived from an EMBL/GenBank/DDBJ whole genome shotgun (WGS) entry which is preliminary data.</text>
</comment>
<protein>
    <submittedName>
        <fullName evidence="4">M23 family metallopeptidase</fullName>
        <ecNumber evidence="4">3.4.-.-</ecNumber>
    </submittedName>
</protein>
<keyword evidence="4" id="KW-0378">Hydrolase</keyword>
<evidence type="ECO:0000313" key="4">
    <source>
        <dbReference type="EMBL" id="MDT0631486.1"/>
    </source>
</evidence>
<feature type="chain" id="PRO_5046235968" evidence="2">
    <location>
        <begin position="25"/>
        <end position="210"/>
    </location>
</feature>
<reference evidence="4 5" key="1">
    <citation type="submission" date="2023-09" db="EMBL/GenBank/DDBJ databases">
        <authorList>
            <person name="Rey-Velasco X."/>
        </authorList>
    </citation>
    <scope>NUCLEOTIDE SEQUENCE [LARGE SCALE GENOMIC DNA]</scope>
    <source>
        <strain evidence="4 5">F394</strain>
    </source>
</reference>
<gene>
    <name evidence="4" type="ORF">RM540_06945</name>
</gene>
<keyword evidence="5" id="KW-1185">Reference proteome</keyword>
<evidence type="ECO:0000256" key="1">
    <source>
        <dbReference type="SAM" id="MobiDB-lite"/>
    </source>
</evidence>
<accession>A0ABU3BQB7</accession>
<dbReference type="PROSITE" id="PS51257">
    <property type="entry name" value="PROKAR_LIPOPROTEIN"/>
    <property type="match status" value="1"/>
</dbReference>